<geneLocation type="plasmid" evidence="2">
    <name>pjmub3936p3 dna</name>
</geneLocation>
<keyword evidence="1" id="KW-0614">Plasmid</keyword>
<proteinExistence type="predicted"/>
<name>A0A510KWZ3_9FUSO</name>
<accession>A0A510KWZ3</accession>
<dbReference type="AlphaFoldDB" id="A0A510KWZ3"/>
<dbReference type="RefSeq" id="WP_172617512.1">
    <property type="nucleotide sequence ID" value="NZ_AP019844.1"/>
</dbReference>
<dbReference type="Proteomes" id="UP000321944">
    <property type="component" value="Plasmid pJMUB3936p3"/>
</dbReference>
<gene>
    <name evidence="1" type="ORF">JMUB3936_p3005</name>
</gene>
<dbReference type="EMBL" id="AP019844">
    <property type="protein sequence ID" value="BBM56049.1"/>
    <property type="molecule type" value="Genomic_DNA"/>
</dbReference>
<organism evidence="1 2">
    <name type="scientific">Leptotrichia wadei</name>
    <dbReference type="NCBI Taxonomy" id="157687"/>
    <lineage>
        <taxon>Bacteria</taxon>
        <taxon>Fusobacteriati</taxon>
        <taxon>Fusobacteriota</taxon>
        <taxon>Fusobacteriia</taxon>
        <taxon>Fusobacteriales</taxon>
        <taxon>Leptotrichiaceae</taxon>
        <taxon>Leptotrichia</taxon>
    </lineage>
</organism>
<protein>
    <submittedName>
        <fullName evidence="1">Uncharacterized protein</fullName>
    </submittedName>
</protein>
<evidence type="ECO:0000313" key="2">
    <source>
        <dbReference type="Proteomes" id="UP000321944"/>
    </source>
</evidence>
<evidence type="ECO:0000313" key="1">
    <source>
        <dbReference type="EMBL" id="BBM56049.1"/>
    </source>
</evidence>
<reference evidence="1 2" key="1">
    <citation type="submission" date="2019-07" db="EMBL/GenBank/DDBJ databases">
        <title>Complete Genome Sequence of Leptotrichia wadei Strain JMUB3936.</title>
        <authorList>
            <person name="Watanabe S."/>
            <person name="Cui L."/>
        </authorList>
    </citation>
    <scope>NUCLEOTIDE SEQUENCE [LARGE SCALE GENOMIC DNA]</scope>
    <source>
        <strain evidence="1 2">JMUB3936</strain>
        <plasmid evidence="2">pjmub3936p3 dna</plasmid>
    </source>
</reference>
<sequence length="51" mass="6348">MRIKLNEIDKELLKRYIKKEVKYKDIKDNLSFRKTSFYKIVNEIKEQRISI</sequence>